<dbReference type="InterPro" id="IPR001055">
    <property type="entry name" value="Adrenodoxin-like"/>
</dbReference>
<evidence type="ECO:0000256" key="10">
    <source>
        <dbReference type="ARBA" id="ARBA00034078"/>
    </source>
</evidence>
<keyword evidence="3" id="KW-0813">Transport</keyword>
<dbReference type="AlphaFoldDB" id="A0A9W9ZYV3"/>
<dbReference type="GO" id="GO:0009055">
    <property type="term" value="F:electron transfer activity"/>
    <property type="evidence" value="ECO:0007669"/>
    <property type="project" value="TreeGrafter"/>
</dbReference>
<dbReference type="PROSITE" id="PS00814">
    <property type="entry name" value="ADX"/>
    <property type="match status" value="1"/>
</dbReference>
<keyword evidence="13" id="KW-1185">Reference proteome</keyword>
<keyword evidence="4" id="KW-0001">2Fe-2S</keyword>
<keyword evidence="6" id="KW-0249">Electron transport</keyword>
<dbReference type="Gene3D" id="3.10.20.30">
    <property type="match status" value="1"/>
</dbReference>
<dbReference type="InterPro" id="IPR018298">
    <property type="entry name" value="Adrenodoxin_Fe-S_BS"/>
</dbReference>
<evidence type="ECO:0000256" key="1">
    <source>
        <dbReference type="ARBA" id="ARBA00004173"/>
    </source>
</evidence>
<evidence type="ECO:0000256" key="9">
    <source>
        <dbReference type="ARBA" id="ARBA00023128"/>
    </source>
</evidence>
<dbReference type="PROSITE" id="PS51085">
    <property type="entry name" value="2FE2S_FER_2"/>
    <property type="match status" value="1"/>
</dbReference>
<dbReference type="FunFam" id="3.10.20.30:FF:000013">
    <property type="entry name" value="Adrenodoxin, mitochondrial"/>
    <property type="match status" value="1"/>
</dbReference>
<dbReference type="EMBL" id="MU825423">
    <property type="protein sequence ID" value="KAJ7389920.1"/>
    <property type="molecule type" value="Genomic_DNA"/>
</dbReference>
<evidence type="ECO:0000256" key="3">
    <source>
        <dbReference type="ARBA" id="ARBA00022448"/>
    </source>
</evidence>
<dbReference type="GO" id="GO:0140647">
    <property type="term" value="P:P450-containing electron transport chain"/>
    <property type="evidence" value="ECO:0007669"/>
    <property type="project" value="InterPro"/>
</dbReference>
<keyword evidence="8" id="KW-0411">Iron-sulfur</keyword>
<dbReference type="Proteomes" id="UP001163046">
    <property type="component" value="Unassembled WGS sequence"/>
</dbReference>
<evidence type="ECO:0000256" key="5">
    <source>
        <dbReference type="ARBA" id="ARBA00022723"/>
    </source>
</evidence>
<feature type="domain" description="2Fe-2S ferredoxin-type" evidence="11">
    <location>
        <begin position="16"/>
        <end position="120"/>
    </location>
</feature>
<evidence type="ECO:0000313" key="13">
    <source>
        <dbReference type="Proteomes" id="UP001163046"/>
    </source>
</evidence>
<evidence type="ECO:0000256" key="4">
    <source>
        <dbReference type="ARBA" id="ARBA00022714"/>
    </source>
</evidence>
<keyword evidence="5" id="KW-0479">Metal-binding</keyword>
<comment type="caution">
    <text evidence="12">The sequence shown here is derived from an EMBL/GenBank/DDBJ whole genome shotgun (WGS) entry which is preliminary data.</text>
</comment>
<dbReference type="CDD" id="cd00207">
    <property type="entry name" value="fer2"/>
    <property type="match status" value="1"/>
</dbReference>
<organism evidence="12 13">
    <name type="scientific">Desmophyllum pertusum</name>
    <dbReference type="NCBI Taxonomy" id="174260"/>
    <lineage>
        <taxon>Eukaryota</taxon>
        <taxon>Metazoa</taxon>
        <taxon>Cnidaria</taxon>
        <taxon>Anthozoa</taxon>
        <taxon>Hexacorallia</taxon>
        <taxon>Scleractinia</taxon>
        <taxon>Caryophylliina</taxon>
        <taxon>Caryophylliidae</taxon>
        <taxon>Desmophyllum</taxon>
    </lineage>
</organism>
<evidence type="ECO:0000259" key="11">
    <source>
        <dbReference type="PROSITE" id="PS51085"/>
    </source>
</evidence>
<comment type="similarity">
    <text evidence="2">Belongs to the adrenodoxin/putidaredoxin family.</text>
</comment>
<gene>
    <name evidence="12" type="primary">fdx1</name>
    <name evidence="12" type="ORF">OS493_028383</name>
</gene>
<dbReference type="InterPro" id="IPR036010">
    <property type="entry name" value="2Fe-2S_ferredoxin-like_sf"/>
</dbReference>
<dbReference type="GO" id="GO:0005739">
    <property type="term" value="C:mitochondrion"/>
    <property type="evidence" value="ECO:0007669"/>
    <property type="project" value="UniProtKB-SubCell"/>
</dbReference>
<reference evidence="12" key="1">
    <citation type="submission" date="2023-01" db="EMBL/GenBank/DDBJ databases">
        <title>Genome assembly of the deep-sea coral Lophelia pertusa.</title>
        <authorList>
            <person name="Herrera S."/>
            <person name="Cordes E."/>
        </authorList>
    </citation>
    <scope>NUCLEOTIDE SEQUENCE</scope>
    <source>
        <strain evidence="12">USNM1676648</strain>
        <tissue evidence="12">Polyp</tissue>
    </source>
</reference>
<dbReference type="PANTHER" id="PTHR23426">
    <property type="entry name" value="FERREDOXIN/ADRENODOXIN"/>
    <property type="match status" value="1"/>
</dbReference>
<evidence type="ECO:0000256" key="8">
    <source>
        <dbReference type="ARBA" id="ARBA00023014"/>
    </source>
</evidence>
<dbReference type="Pfam" id="PF00111">
    <property type="entry name" value="Fer2"/>
    <property type="match status" value="1"/>
</dbReference>
<evidence type="ECO:0000313" key="12">
    <source>
        <dbReference type="EMBL" id="KAJ7389920.1"/>
    </source>
</evidence>
<evidence type="ECO:0000256" key="6">
    <source>
        <dbReference type="ARBA" id="ARBA00022982"/>
    </source>
</evidence>
<accession>A0A9W9ZYV3</accession>
<dbReference type="PANTHER" id="PTHR23426:SF76">
    <property type="entry name" value="ADRENODOXIN-LIKE PROTEIN 2, MITOCHONDRIAL"/>
    <property type="match status" value="1"/>
</dbReference>
<dbReference type="InterPro" id="IPR012675">
    <property type="entry name" value="Beta-grasp_dom_sf"/>
</dbReference>
<comment type="cofactor">
    <cofactor evidence="10">
        <name>[2Fe-2S] cluster</name>
        <dbReference type="ChEBI" id="CHEBI:190135"/>
    </cofactor>
</comment>
<keyword evidence="9" id="KW-0496">Mitochondrion</keyword>
<dbReference type="InterPro" id="IPR001041">
    <property type="entry name" value="2Fe-2S_ferredoxin-type"/>
</dbReference>
<dbReference type="SUPFAM" id="SSF54292">
    <property type="entry name" value="2Fe-2S ferredoxin-like"/>
    <property type="match status" value="1"/>
</dbReference>
<dbReference type="GO" id="GO:0046872">
    <property type="term" value="F:metal ion binding"/>
    <property type="evidence" value="ECO:0007669"/>
    <property type="project" value="UniProtKB-KW"/>
</dbReference>
<protein>
    <submittedName>
        <fullName evidence="12">2 iron, 2 sulfur cluster binding</fullName>
    </submittedName>
</protein>
<dbReference type="GO" id="GO:0051537">
    <property type="term" value="F:2 iron, 2 sulfur cluster binding"/>
    <property type="evidence" value="ECO:0007669"/>
    <property type="project" value="UniProtKB-KW"/>
</dbReference>
<evidence type="ECO:0000256" key="2">
    <source>
        <dbReference type="ARBA" id="ARBA00010914"/>
    </source>
</evidence>
<name>A0A9W9ZYV3_9CNID</name>
<proteinExistence type="inferred from homology"/>
<keyword evidence="7" id="KW-0408">Iron</keyword>
<comment type="subcellular location">
    <subcellularLocation>
        <location evidence="1">Mitochondrion</location>
    </subcellularLocation>
</comment>
<dbReference type="OrthoDB" id="268593at2759"/>
<evidence type="ECO:0000256" key="7">
    <source>
        <dbReference type="ARBA" id="ARBA00023004"/>
    </source>
</evidence>
<sequence>MAGTSSSKAKEKREMVTVNFIDRDGDKMTVNAKVGDSLLDVAKDNDVDLEGACEGTLSCSTCHLIFKPDEMETLKLDEPSDEELDMLDLAYGLEDTSRLGCQIMVAKTFEGITVSVPKAHRDIRDL</sequence>